<evidence type="ECO:0008006" key="3">
    <source>
        <dbReference type="Google" id="ProtNLM"/>
    </source>
</evidence>
<sequence>MINGKKIGVGIVTYNRPDGLLRLYQSLPFDVIDEFVIINDGNDFSQFDAISHTIIKNEVNLGVGKSKNKALQYLLDRKVDHFFIIEDDIYIKDKRVFEQYIFISKVTGIQHLNFSQHGHSNHDESYMPTPNLVATYKEFKLPLFGFCVGAFSYYSLQCLKKIGLMDENYYNAMEHVDHTVLAYKAGMHPPFGYFADIPDSEKYLGDDDWSEKQSTICSKDNYENIKSAAIDHFIKKHGCPPIDFMEQDQIKVIAMLKTIKGKYAKVNLFAYKR</sequence>
<dbReference type="InterPro" id="IPR029044">
    <property type="entry name" value="Nucleotide-diphossugar_trans"/>
</dbReference>
<protein>
    <recommendedName>
        <fullName evidence="3">Glycosyl transferase family 2</fullName>
    </recommendedName>
</protein>
<dbReference type="SUPFAM" id="SSF53448">
    <property type="entry name" value="Nucleotide-diphospho-sugar transferases"/>
    <property type="match status" value="1"/>
</dbReference>
<comment type="caution">
    <text evidence="1">The sequence shown here is derived from an EMBL/GenBank/DDBJ whole genome shotgun (WGS) entry which is preliminary data.</text>
</comment>
<dbReference type="AlphaFoldDB" id="A0A366I3D6"/>
<evidence type="ECO:0000313" key="1">
    <source>
        <dbReference type="EMBL" id="RBP62287.1"/>
    </source>
</evidence>
<dbReference type="RefSeq" id="WP_113866681.1">
    <property type="nucleotide sequence ID" value="NZ_AGJP01000001.1"/>
</dbReference>
<organism evidence="1 2">
    <name type="scientific">Brenneria salicis ATCC 15712 = DSM 30166</name>
    <dbReference type="NCBI Taxonomy" id="714314"/>
    <lineage>
        <taxon>Bacteria</taxon>
        <taxon>Pseudomonadati</taxon>
        <taxon>Pseudomonadota</taxon>
        <taxon>Gammaproteobacteria</taxon>
        <taxon>Enterobacterales</taxon>
        <taxon>Pectobacteriaceae</taxon>
        <taxon>Brenneria</taxon>
    </lineage>
</organism>
<dbReference type="Proteomes" id="UP000253046">
    <property type="component" value="Unassembled WGS sequence"/>
</dbReference>
<evidence type="ECO:0000313" key="2">
    <source>
        <dbReference type="Proteomes" id="UP000253046"/>
    </source>
</evidence>
<proteinExistence type="predicted"/>
<gene>
    <name evidence="1" type="ORF">DES54_11729</name>
</gene>
<dbReference type="Gene3D" id="3.90.550.10">
    <property type="entry name" value="Spore Coat Polysaccharide Biosynthesis Protein SpsA, Chain A"/>
    <property type="match status" value="1"/>
</dbReference>
<reference evidence="1 2" key="1">
    <citation type="submission" date="2018-06" db="EMBL/GenBank/DDBJ databases">
        <title>Genomic Encyclopedia of Type Strains, Phase IV (KMG-IV): sequencing the most valuable type-strain genomes for metagenomic binning, comparative biology and taxonomic classification.</title>
        <authorList>
            <person name="Goeker M."/>
        </authorList>
    </citation>
    <scope>NUCLEOTIDE SEQUENCE [LARGE SCALE GENOMIC DNA]</scope>
    <source>
        <strain evidence="1 2">DSM 30166</strain>
    </source>
</reference>
<keyword evidence="2" id="KW-1185">Reference proteome</keyword>
<dbReference type="OrthoDB" id="6506847at2"/>
<dbReference type="EMBL" id="QNRY01000017">
    <property type="protein sequence ID" value="RBP62287.1"/>
    <property type="molecule type" value="Genomic_DNA"/>
</dbReference>
<accession>A0A366I3D6</accession>
<name>A0A366I3D6_9GAMM</name>